<name>A0A6C0VLV4_METMZ</name>
<proteinExistence type="predicted"/>
<dbReference type="EMBL" id="CP042908">
    <property type="protein sequence ID" value="QIB91263.1"/>
    <property type="molecule type" value="Genomic_DNA"/>
</dbReference>
<organism evidence="2 3">
    <name type="scientific">Methanosarcina mazei</name>
    <name type="common">Methanosarcina frisia</name>
    <dbReference type="NCBI Taxonomy" id="2209"/>
    <lineage>
        <taxon>Archaea</taxon>
        <taxon>Methanobacteriati</taxon>
        <taxon>Methanobacteriota</taxon>
        <taxon>Stenosarchaea group</taxon>
        <taxon>Methanomicrobia</taxon>
        <taxon>Methanosarcinales</taxon>
        <taxon>Methanosarcinaceae</taxon>
        <taxon>Methanosarcina</taxon>
    </lineage>
</organism>
<accession>A0A6C0VLV4</accession>
<evidence type="ECO:0000313" key="3">
    <source>
        <dbReference type="Proteomes" id="UP000467371"/>
    </source>
</evidence>
<evidence type="ECO:0000313" key="2">
    <source>
        <dbReference type="EMBL" id="QIB91263.1"/>
    </source>
</evidence>
<gene>
    <name evidence="2" type="ORF">FQU78_09630</name>
</gene>
<dbReference type="Proteomes" id="UP000467371">
    <property type="component" value="Chromosome"/>
</dbReference>
<dbReference type="AlphaFoldDB" id="A0A6C0VLV4"/>
<reference evidence="2 3" key="1">
    <citation type="journal article" date="2020" name="Environ. Microbiol. Rep.">
        <title>Redox cycling of Fe(II) and Fe(III) in magnetite accelerates aceticlastic methanogenesis by Methanosarcina mazei.</title>
        <authorList>
            <person name="Wang H."/>
            <person name="Byrne J.M."/>
            <person name="Liu P."/>
            <person name="Liu J."/>
            <person name="Dong X."/>
            <person name="Lu Y."/>
        </authorList>
    </citation>
    <scope>NUCLEOTIDE SEQUENCE [LARGE SCALE GENOMIC DNA]</scope>
    <source>
        <strain evidence="3">zm-15</strain>
    </source>
</reference>
<keyword evidence="1" id="KW-0175">Coiled coil</keyword>
<protein>
    <submittedName>
        <fullName evidence="2">Uncharacterized protein</fullName>
    </submittedName>
</protein>
<sequence>MRTSDIVASFLLASNDYDKELILKIHEKAKEQNVPVITFQRYLLCDIFNIPKDYDAETIYYLMYEMLHERGVEQNISKKQIVRNCFRDYFGMSIPRAKLQYEKKGGPLQQREKRFQVLSFLVTVDAATMREIADQLKTTKKSAEGVVRFNSHYFVSSSIPHDKWRQWRVTEKGRQDYFAIVDPEQTVRELKLQKARAEIEKMKVKAEETEIKKVEKLEKYVQRREEIREKKEAKLAEKRQKGLHAHRETTVANIERDARKAEAKVEIEKRGIQKYFIPDPNSPIDAEIVRRLEALGRGVGSQEERYCKTILCKRLQLGTNGYYQGTEELIEKKLLEHCQEKGKERNDYVRELFCVHFNIKIREVGLV</sequence>
<feature type="coiled-coil region" evidence="1">
    <location>
        <begin position="187"/>
        <end position="271"/>
    </location>
</feature>
<evidence type="ECO:0000256" key="1">
    <source>
        <dbReference type="SAM" id="Coils"/>
    </source>
</evidence>